<accession>A0AAV7HF25</accession>
<evidence type="ECO:0000313" key="2">
    <source>
        <dbReference type="EMBL" id="KAH0466442.1"/>
    </source>
</evidence>
<feature type="region of interest" description="Disordered" evidence="1">
    <location>
        <begin position="1"/>
        <end position="27"/>
    </location>
</feature>
<sequence length="115" mass="13315">MQWKTGVQVEGVTPSHASDDFPSDSDGYEIESELQKVFDLDMDNETNISYIFQLKFDRSKPPPASFPASSRPIKLQVCPRSSSPNPQLFTTWFQDRKESWTVYNLRESKKSKIHR</sequence>
<evidence type="ECO:0000313" key="3">
    <source>
        <dbReference type="Proteomes" id="UP000775213"/>
    </source>
</evidence>
<gene>
    <name evidence="2" type="ORF">IEQ34_003680</name>
</gene>
<dbReference type="AlphaFoldDB" id="A0AAV7HF25"/>
<dbReference type="Proteomes" id="UP000775213">
    <property type="component" value="Unassembled WGS sequence"/>
</dbReference>
<name>A0AAV7HF25_DENCH</name>
<proteinExistence type="predicted"/>
<comment type="caution">
    <text evidence="2">The sequence shown here is derived from an EMBL/GenBank/DDBJ whole genome shotgun (WGS) entry which is preliminary data.</text>
</comment>
<protein>
    <submittedName>
        <fullName evidence="2">Uncharacterized protein</fullName>
    </submittedName>
</protein>
<dbReference type="EMBL" id="JAGFBR010000005">
    <property type="protein sequence ID" value="KAH0466442.1"/>
    <property type="molecule type" value="Genomic_DNA"/>
</dbReference>
<keyword evidence="3" id="KW-1185">Reference proteome</keyword>
<organism evidence="2 3">
    <name type="scientific">Dendrobium chrysotoxum</name>
    <name type="common">Orchid</name>
    <dbReference type="NCBI Taxonomy" id="161865"/>
    <lineage>
        <taxon>Eukaryota</taxon>
        <taxon>Viridiplantae</taxon>
        <taxon>Streptophyta</taxon>
        <taxon>Embryophyta</taxon>
        <taxon>Tracheophyta</taxon>
        <taxon>Spermatophyta</taxon>
        <taxon>Magnoliopsida</taxon>
        <taxon>Liliopsida</taxon>
        <taxon>Asparagales</taxon>
        <taxon>Orchidaceae</taxon>
        <taxon>Epidendroideae</taxon>
        <taxon>Malaxideae</taxon>
        <taxon>Dendrobiinae</taxon>
        <taxon>Dendrobium</taxon>
    </lineage>
</organism>
<evidence type="ECO:0000256" key="1">
    <source>
        <dbReference type="SAM" id="MobiDB-lite"/>
    </source>
</evidence>
<reference evidence="2 3" key="1">
    <citation type="journal article" date="2021" name="Hortic Res">
        <title>Chromosome-scale assembly of the Dendrobium chrysotoxum genome enhances the understanding of orchid evolution.</title>
        <authorList>
            <person name="Zhang Y."/>
            <person name="Zhang G.Q."/>
            <person name="Zhang D."/>
            <person name="Liu X.D."/>
            <person name="Xu X.Y."/>
            <person name="Sun W.H."/>
            <person name="Yu X."/>
            <person name="Zhu X."/>
            <person name="Wang Z.W."/>
            <person name="Zhao X."/>
            <person name="Zhong W.Y."/>
            <person name="Chen H."/>
            <person name="Yin W.L."/>
            <person name="Huang T."/>
            <person name="Niu S.C."/>
            <person name="Liu Z.J."/>
        </authorList>
    </citation>
    <scope>NUCLEOTIDE SEQUENCE [LARGE SCALE GENOMIC DNA]</scope>
    <source>
        <strain evidence="2">Lindl</strain>
    </source>
</reference>